<proteinExistence type="predicted"/>
<accession>H1LKY7</accession>
<keyword evidence="1" id="KW-0472">Membrane</keyword>
<feature type="transmembrane region" description="Helical" evidence="1">
    <location>
        <begin position="12"/>
        <end position="30"/>
    </location>
</feature>
<evidence type="ECO:0000256" key="1">
    <source>
        <dbReference type="SAM" id="Phobius"/>
    </source>
</evidence>
<dbReference type="Proteomes" id="UP000005025">
    <property type="component" value="Unassembled WGS sequence"/>
</dbReference>
<dbReference type="InterPro" id="IPR029058">
    <property type="entry name" value="AB_hydrolase_fold"/>
</dbReference>
<protein>
    <recommendedName>
        <fullName evidence="4">Alpha/beta hydrolase</fullName>
    </recommendedName>
</protein>
<evidence type="ECO:0008006" key="4">
    <source>
        <dbReference type="Google" id="ProtNLM"/>
    </source>
</evidence>
<gene>
    <name evidence="2" type="ORF">HMPREF9104_03293</name>
</gene>
<dbReference type="Gene3D" id="3.40.50.1820">
    <property type="entry name" value="alpha/beta hydrolase"/>
    <property type="match status" value="1"/>
</dbReference>
<name>H1LKY7_9LACO</name>
<organism evidence="2 3">
    <name type="scientific">Lentilactobacillus kisonensis F0435</name>
    <dbReference type="NCBI Taxonomy" id="797516"/>
    <lineage>
        <taxon>Bacteria</taxon>
        <taxon>Bacillati</taxon>
        <taxon>Bacillota</taxon>
        <taxon>Bacilli</taxon>
        <taxon>Lactobacillales</taxon>
        <taxon>Lactobacillaceae</taxon>
        <taxon>Lentilactobacillus</taxon>
    </lineage>
</organism>
<dbReference type="EMBL" id="AGRJ01000279">
    <property type="protein sequence ID" value="EHO45748.1"/>
    <property type="molecule type" value="Genomic_DNA"/>
</dbReference>
<dbReference type="Pfam" id="PF06028">
    <property type="entry name" value="DUF915"/>
    <property type="match status" value="1"/>
</dbReference>
<dbReference type="AlphaFoldDB" id="H1LKY7"/>
<dbReference type="SUPFAM" id="SSF53474">
    <property type="entry name" value="alpha/beta-Hydrolases"/>
    <property type="match status" value="1"/>
</dbReference>
<dbReference type="InterPro" id="IPR010315">
    <property type="entry name" value="DUF915_hydro-like"/>
</dbReference>
<dbReference type="PATRIC" id="fig|797516.3.peg.2958"/>
<reference evidence="2 3" key="1">
    <citation type="submission" date="2011-09" db="EMBL/GenBank/DDBJ databases">
        <authorList>
            <person name="Weinstock G."/>
            <person name="Sodergren E."/>
            <person name="Clifton S."/>
            <person name="Fulton L."/>
            <person name="Fulton B."/>
            <person name="Courtney L."/>
            <person name="Fronick C."/>
            <person name="Harrison M."/>
            <person name="Strong C."/>
            <person name="Farmer C."/>
            <person name="Delahaunty K."/>
            <person name="Markovic C."/>
            <person name="Hall O."/>
            <person name="Minx P."/>
            <person name="Tomlinson C."/>
            <person name="Mitreva M."/>
            <person name="Hou S."/>
            <person name="Chen J."/>
            <person name="Wollam A."/>
            <person name="Pepin K.H."/>
            <person name="Johnson M."/>
            <person name="Bhonagiri V."/>
            <person name="Zhang X."/>
            <person name="Suruliraj S."/>
            <person name="Warren W."/>
            <person name="Chinwalla A."/>
            <person name="Mardis E.R."/>
            <person name="Wilson R.K."/>
        </authorList>
    </citation>
    <scope>NUCLEOTIDE SEQUENCE [LARGE SCALE GENOMIC DNA]</scope>
    <source>
        <strain evidence="2 3">F0435</strain>
    </source>
</reference>
<dbReference type="HOGENOM" id="CLU_077377_2_0_9"/>
<sequence>MFYDQRSNKFRILYFLIGGIIILGLGFSIWQTQQNQQALTKRFVNSNVPTLFVHGWSGSLRSEKEIVSSAEISGAATRRMIVRVHSNGRISVTGTIKPWMKNPIIMVRMDNNRAGEVQYTHWLTQVTKMLKHKYHVNQLNFVGHSMGAYAVIYYNLLNGNQKDLPRVNKLCVIAGPYDGIMNNHKSNQPTSGPLVQLWDDAAN</sequence>
<dbReference type="STRING" id="797516.HMPREF9104_03293"/>
<keyword evidence="1" id="KW-1133">Transmembrane helix</keyword>
<evidence type="ECO:0000313" key="3">
    <source>
        <dbReference type="Proteomes" id="UP000005025"/>
    </source>
</evidence>
<comment type="caution">
    <text evidence="2">The sequence shown here is derived from an EMBL/GenBank/DDBJ whole genome shotgun (WGS) entry which is preliminary data.</text>
</comment>
<evidence type="ECO:0000313" key="2">
    <source>
        <dbReference type="EMBL" id="EHO45748.1"/>
    </source>
</evidence>
<keyword evidence="1" id="KW-0812">Transmembrane</keyword>
<dbReference type="RefSeq" id="WP_008858429.1">
    <property type="nucleotide sequence ID" value="NZ_JH591061.1"/>
</dbReference>